<dbReference type="RefSeq" id="WP_377128530.1">
    <property type="nucleotide sequence ID" value="NZ_JBHUON010000016.1"/>
</dbReference>
<dbReference type="Pfam" id="PF00072">
    <property type="entry name" value="Response_reg"/>
    <property type="match status" value="1"/>
</dbReference>
<dbReference type="Gene3D" id="3.30.565.10">
    <property type="entry name" value="Histidine kinase-like ATPase, C-terminal domain"/>
    <property type="match status" value="1"/>
</dbReference>
<dbReference type="PANTHER" id="PTHR43547:SF2">
    <property type="entry name" value="HYBRID SIGNAL TRANSDUCTION HISTIDINE KINASE C"/>
    <property type="match status" value="1"/>
</dbReference>
<dbReference type="SMART" id="SM00387">
    <property type="entry name" value="HATPase_c"/>
    <property type="match status" value="1"/>
</dbReference>
<dbReference type="InterPro" id="IPR001789">
    <property type="entry name" value="Sig_transdc_resp-reg_receiver"/>
</dbReference>
<dbReference type="Gene3D" id="1.10.287.130">
    <property type="match status" value="1"/>
</dbReference>
<accession>A0ABW5XTV5</accession>
<dbReference type="Proteomes" id="UP001597601">
    <property type="component" value="Unassembled WGS sequence"/>
</dbReference>
<dbReference type="EMBL" id="JBHUON010000016">
    <property type="protein sequence ID" value="MFD2865708.1"/>
    <property type="molecule type" value="Genomic_DNA"/>
</dbReference>
<dbReference type="CDD" id="cd00082">
    <property type="entry name" value="HisKA"/>
    <property type="match status" value="1"/>
</dbReference>
<dbReference type="Gene3D" id="3.40.50.2300">
    <property type="match status" value="1"/>
</dbReference>
<proteinExistence type="predicted"/>
<feature type="coiled-coil region" evidence="5">
    <location>
        <begin position="124"/>
        <end position="183"/>
    </location>
</feature>
<reference evidence="9" key="1">
    <citation type="journal article" date="2019" name="Int. J. Syst. Evol. Microbiol.">
        <title>The Global Catalogue of Microorganisms (GCM) 10K type strain sequencing project: providing services to taxonomists for standard genome sequencing and annotation.</title>
        <authorList>
            <consortium name="The Broad Institute Genomics Platform"/>
            <consortium name="The Broad Institute Genome Sequencing Center for Infectious Disease"/>
            <person name="Wu L."/>
            <person name="Ma J."/>
        </authorList>
    </citation>
    <scope>NUCLEOTIDE SEQUENCE [LARGE SCALE GENOMIC DNA]</scope>
    <source>
        <strain evidence="9">KCTC 52232</strain>
    </source>
</reference>
<dbReference type="SMART" id="SM00388">
    <property type="entry name" value="HisKA"/>
    <property type="match status" value="1"/>
</dbReference>
<evidence type="ECO:0000256" key="5">
    <source>
        <dbReference type="SAM" id="Coils"/>
    </source>
</evidence>
<evidence type="ECO:0000259" key="7">
    <source>
        <dbReference type="PROSITE" id="PS50110"/>
    </source>
</evidence>
<dbReference type="InterPro" id="IPR004358">
    <property type="entry name" value="Sig_transdc_His_kin-like_C"/>
</dbReference>
<dbReference type="InterPro" id="IPR003594">
    <property type="entry name" value="HATPase_dom"/>
</dbReference>
<protein>
    <recommendedName>
        <fullName evidence="2">histidine kinase</fullName>
        <ecNumber evidence="2">2.7.13.3</ecNumber>
    </recommendedName>
</protein>
<keyword evidence="5" id="KW-0175">Coiled coil</keyword>
<dbReference type="InterPro" id="IPR005467">
    <property type="entry name" value="His_kinase_dom"/>
</dbReference>
<name>A0ABW5XTV5_9SPHI</name>
<evidence type="ECO:0000256" key="3">
    <source>
        <dbReference type="ARBA" id="ARBA00022553"/>
    </source>
</evidence>
<keyword evidence="9" id="KW-1185">Reference proteome</keyword>
<dbReference type="PANTHER" id="PTHR43547">
    <property type="entry name" value="TWO-COMPONENT HISTIDINE KINASE"/>
    <property type="match status" value="1"/>
</dbReference>
<dbReference type="Pfam" id="PF00512">
    <property type="entry name" value="HisKA"/>
    <property type="match status" value="1"/>
</dbReference>
<dbReference type="Pfam" id="PF02518">
    <property type="entry name" value="HATPase_c"/>
    <property type="match status" value="1"/>
</dbReference>
<evidence type="ECO:0000313" key="8">
    <source>
        <dbReference type="EMBL" id="MFD2865708.1"/>
    </source>
</evidence>
<dbReference type="CDD" id="cd00075">
    <property type="entry name" value="HATPase"/>
    <property type="match status" value="1"/>
</dbReference>
<dbReference type="PRINTS" id="PR00344">
    <property type="entry name" value="BCTRLSENSOR"/>
</dbReference>
<evidence type="ECO:0000256" key="1">
    <source>
        <dbReference type="ARBA" id="ARBA00000085"/>
    </source>
</evidence>
<dbReference type="PROSITE" id="PS50110">
    <property type="entry name" value="RESPONSE_REGULATORY"/>
    <property type="match status" value="1"/>
</dbReference>
<dbReference type="InterPro" id="IPR003661">
    <property type="entry name" value="HisK_dim/P_dom"/>
</dbReference>
<dbReference type="EC" id="2.7.13.3" evidence="2"/>
<dbReference type="InterPro" id="IPR036890">
    <property type="entry name" value="HATPase_C_sf"/>
</dbReference>
<dbReference type="InterPro" id="IPR036097">
    <property type="entry name" value="HisK_dim/P_sf"/>
</dbReference>
<feature type="domain" description="Histidine kinase" evidence="6">
    <location>
        <begin position="183"/>
        <end position="402"/>
    </location>
</feature>
<dbReference type="SUPFAM" id="SSF55874">
    <property type="entry name" value="ATPase domain of HSP90 chaperone/DNA topoisomerase II/histidine kinase"/>
    <property type="match status" value="1"/>
</dbReference>
<comment type="catalytic activity">
    <reaction evidence="1">
        <text>ATP + protein L-histidine = ADP + protein N-phospho-L-histidine.</text>
        <dbReference type="EC" id="2.7.13.3"/>
    </reaction>
</comment>
<dbReference type="SUPFAM" id="SSF47384">
    <property type="entry name" value="Homodimeric domain of signal transducing histidine kinase"/>
    <property type="match status" value="1"/>
</dbReference>
<evidence type="ECO:0000256" key="2">
    <source>
        <dbReference type="ARBA" id="ARBA00012438"/>
    </source>
</evidence>
<evidence type="ECO:0000259" key="6">
    <source>
        <dbReference type="PROSITE" id="PS50109"/>
    </source>
</evidence>
<keyword evidence="3 4" id="KW-0597">Phosphoprotein</keyword>
<dbReference type="InterPro" id="IPR011006">
    <property type="entry name" value="CheY-like_superfamily"/>
</dbReference>
<dbReference type="SUPFAM" id="SSF52172">
    <property type="entry name" value="CheY-like"/>
    <property type="match status" value="1"/>
</dbReference>
<dbReference type="SMART" id="SM00448">
    <property type="entry name" value="REC"/>
    <property type="match status" value="1"/>
</dbReference>
<evidence type="ECO:0000256" key="4">
    <source>
        <dbReference type="PROSITE-ProRule" id="PRU00169"/>
    </source>
</evidence>
<organism evidence="8 9">
    <name type="scientific">Mucilaginibacter antarcticus</name>
    <dbReference type="NCBI Taxonomy" id="1855725"/>
    <lineage>
        <taxon>Bacteria</taxon>
        <taxon>Pseudomonadati</taxon>
        <taxon>Bacteroidota</taxon>
        <taxon>Sphingobacteriia</taxon>
        <taxon>Sphingobacteriales</taxon>
        <taxon>Sphingobacteriaceae</taxon>
        <taxon>Mucilaginibacter</taxon>
    </lineage>
</organism>
<evidence type="ECO:0000313" key="9">
    <source>
        <dbReference type="Proteomes" id="UP001597601"/>
    </source>
</evidence>
<dbReference type="PROSITE" id="PS50109">
    <property type="entry name" value="HIS_KIN"/>
    <property type="match status" value="1"/>
</dbReference>
<feature type="modified residue" description="4-aspartylphosphate" evidence="4">
    <location>
        <position position="54"/>
    </location>
</feature>
<feature type="domain" description="Response regulatory" evidence="7">
    <location>
        <begin position="4"/>
        <end position="122"/>
    </location>
</feature>
<gene>
    <name evidence="8" type="ORF">ACFSYC_13495</name>
</gene>
<comment type="caution">
    <text evidence="8">The sequence shown here is derived from an EMBL/GenBank/DDBJ whole genome shotgun (WGS) entry which is preliminary data.</text>
</comment>
<sequence>MAIKILLVDDNENNLLSIEVVLEKEKYEFHRATSGKEALRILLKEEDFTLILLDVKMPIMDGYETAELIYQRDKLKQIPIIFITAHDYEEAAIFKGYKAGAVDFIRKPFNAEILRSKVAVFTELYRKNQLLRQQEEKVQAINNQLLELNQDLERRVLERTMELENLNQELQALNLSKDKFLSVISHDLRNPLTSLLISSENLDQDAEKLQAGQIKLLAGIINRTSKKILGQLNELVEWAKNQREKVNFQPEKLHLTQGINESLELLKANASQKEIQLINQTPEAIYIQADPLMFRSILQNLVTNAIKYTPFAGNAITISAQPLQGMVEICIQDFGVGMSTETRDMLFGRTSYASLLGTNQEKGSGLGLMLVRDFVMQHGGSINVESELNKGTCFRFTIPIAD</sequence>